<dbReference type="PROSITE" id="PS50011">
    <property type="entry name" value="PROTEIN_KINASE_DOM"/>
    <property type="match status" value="1"/>
</dbReference>
<protein>
    <recommendedName>
        <fullName evidence="2">Protein kinase domain-containing protein</fullName>
    </recommendedName>
</protein>
<feature type="compositionally biased region" description="Pro residues" evidence="1">
    <location>
        <begin position="634"/>
        <end position="650"/>
    </location>
</feature>
<proteinExistence type="predicted"/>
<feature type="compositionally biased region" description="Low complexity" evidence="1">
    <location>
        <begin position="655"/>
        <end position="681"/>
    </location>
</feature>
<feature type="region of interest" description="Disordered" evidence="1">
    <location>
        <begin position="413"/>
        <end position="685"/>
    </location>
</feature>
<dbReference type="SMART" id="SM00220">
    <property type="entry name" value="S_TKc"/>
    <property type="match status" value="1"/>
</dbReference>
<feature type="compositionally biased region" description="Pro residues" evidence="1">
    <location>
        <begin position="421"/>
        <end position="444"/>
    </location>
</feature>
<reference evidence="3 4" key="1">
    <citation type="submission" date="2016-07" db="EMBL/GenBank/DDBJ databases">
        <title>Pervasive Adenine N6-methylation of Active Genes in Fungi.</title>
        <authorList>
            <consortium name="DOE Joint Genome Institute"/>
            <person name="Mondo S.J."/>
            <person name="Dannebaum R.O."/>
            <person name="Kuo R.C."/>
            <person name="Labutti K."/>
            <person name="Haridas S."/>
            <person name="Kuo A."/>
            <person name="Salamov A."/>
            <person name="Ahrendt S.R."/>
            <person name="Lipzen A."/>
            <person name="Sullivan W."/>
            <person name="Andreopoulos W.B."/>
            <person name="Clum A."/>
            <person name="Lindquist E."/>
            <person name="Daum C."/>
            <person name="Ramamoorthy G.K."/>
            <person name="Gryganskyi A."/>
            <person name="Culley D."/>
            <person name="Magnuson J.K."/>
            <person name="James T.Y."/>
            <person name="O'Malley M.A."/>
            <person name="Stajich J.E."/>
            <person name="Spatafora J.W."/>
            <person name="Visel A."/>
            <person name="Grigoriev I.V."/>
        </authorList>
    </citation>
    <scope>NUCLEOTIDE SEQUENCE [LARGE SCALE GENOMIC DNA]</scope>
    <source>
        <strain evidence="3 4">62-1032</strain>
    </source>
</reference>
<dbReference type="Pfam" id="PF00069">
    <property type="entry name" value="Pkinase"/>
    <property type="match status" value="1"/>
</dbReference>
<dbReference type="GO" id="GO:0005737">
    <property type="term" value="C:cytoplasm"/>
    <property type="evidence" value="ECO:0007669"/>
    <property type="project" value="TreeGrafter"/>
</dbReference>
<dbReference type="GO" id="GO:0004674">
    <property type="term" value="F:protein serine/threonine kinase activity"/>
    <property type="evidence" value="ECO:0007669"/>
    <property type="project" value="TreeGrafter"/>
</dbReference>
<dbReference type="PROSITE" id="PS00108">
    <property type="entry name" value="PROTEIN_KINASE_ST"/>
    <property type="match status" value="1"/>
</dbReference>
<dbReference type="InParanoid" id="A0A1Y2E8Q6"/>
<comment type="caution">
    <text evidence="3">The sequence shown here is derived from an EMBL/GenBank/DDBJ whole genome shotgun (WGS) entry which is preliminary data.</text>
</comment>
<dbReference type="OrthoDB" id="346907at2759"/>
<feature type="compositionally biased region" description="Polar residues" evidence="1">
    <location>
        <begin position="519"/>
        <end position="530"/>
    </location>
</feature>
<keyword evidence="4" id="KW-1185">Reference proteome</keyword>
<dbReference type="Gene3D" id="1.10.510.10">
    <property type="entry name" value="Transferase(Phosphotransferase) domain 1"/>
    <property type="match status" value="1"/>
</dbReference>
<feature type="domain" description="Protein kinase" evidence="2">
    <location>
        <begin position="107"/>
        <end position="404"/>
    </location>
</feature>
<gene>
    <name evidence="3" type="ORF">BCR35DRAFT_178423</name>
</gene>
<feature type="compositionally biased region" description="Basic and acidic residues" evidence="1">
    <location>
        <begin position="807"/>
        <end position="819"/>
    </location>
</feature>
<dbReference type="STRING" id="106004.A0A1Y2E8Q6"/>
<evidence type="ECO:0000256" key="1">
    <source>
        <dbReference type="SAM" id="MobiDB-lite"/>
    </source>
</evidence>
<dbReference type="GO" id="GO:0005524">
    <property type="term" value="F:ATP binding"/>
    <property type="evidence" value="ECO:0007669"/>
    <property type="project" value="InterPro"/>
</dbReference>
<dbReference type="GO" id="GO:0005634">
    <property type="term" value="C:nucleus"/>
    <property type="evidence" value="ECO:0007669"/>
    <property type="project" value="TreeGrafter"/>
</dbReference>
<sequence length="833" mass="91127">MRCRRRKKKKSRKATTWALFGRPRLSFLPSPRLVSCRVAPLSARTRLVIHLLSSSRVLPLSLSAFFVPYTSQTTYYKMASTEVKYPVMLNLPAPAGIPPWRRFDLVRDDRYKLGSGAAGSVYRIRPTHAYDRADPQMDEEQCSRVIVLKVENDETKSADVYREAKIYEEIKKVVGKSNHFPRFYGLTHVNGMPSVALERAETSLSSYIETHANEIDCSQRLWFALQIAEGISDLHRCNVFHNDLKPDNILVGVSGRVMIADFGLASFGAPNLAHGTLAYMSPESLRIHIKLQAVQQRNPRQSLWSSLSQLQGEVVSDGKLDASDVWALGATVLKLVHGNSPGGFLLTHVESNKPDLIRGALNLESDAPTWKTKIDVNPILLPFFDMTLVKRPARKGLAEARVALEQLVEHDEVVPSTPAAAAPPPVPQRARPNRPPRPPRPPPVTSVARCRSMAQQPRLPPSRPQSQRLPSHDGLRYSVVASPSPSIPLPPPPRLDKPPARMRSSPRPGTKDDGEGHSSVVSNDADQAESTAEGEGGVESVEGEDSEGNDGERLGDVDGLEEISAQVHEEQKDGGAEEEEGSSAMVVSPLARRHLDLKGKGKARAPFDSLENLHLSTRPSPAPHRPQPSTSATRPPPSQVAAPRPIPRPLPTHLSASRTSSTSSTSSTSASSPASPTSAASKLSLVGSTRSIRTIKIIDLPADCQRNGGELNAKLGQSGGMLSHYGHQRFILTTSERKKVLAFLEANKDFASAEDWERLEVAVKEVGRQRGRRGLGGCRFKCVLCGYDGKKKDKAQYQKPGLTQKGIENHIERATDTKHQSKLGAVEIEDAKD</sequence>
<dbReference type="InterPro" id="IPR000719">
    <property type="entry name" value="Prot_kinase_dom"/>
</dbReference>
<organism evidence="3 4">
    <name type="scientific">Leucosporidium creatinivorum</name>
    <dbReference type="NCBI Taxonomy" id="106004"/>
    <lineage>
        <taxon>Eukaryota</taxon>
        <taxon>Fungi</taxon>
        <taxon>Dikarya</taxon>
        <taxon>Basidiomycota</taxon>
        <taxon>Pucciniomycotina</taxon>
        <taxon>Microbotryomycetes</taxon>
        <taxon>Leucosporidiales</taxon>
        <taxon>Leucosporidium</taxon>
    </lineage>
</organism>
<dbReference type="InterPro" id="IPR008271">
    <property type="entry name" value="Ser/Thr_kinase_AS"/>
</dbReference>
<feature type="region of interest" description="Disordered" evidence="1">
    <location>
        <begin position="800"/>
        <end position="833"/>
    </location>
</feature>
<dbReference type="PANTHER" id="PTHR44167">
    <property type="entry name" value="OVARIAN-SPECIFIC SERINE/THREONINE-PROTEIN KINASE LOK-RELATED"/>
    <property type="match status" value="1"/>
</dbReference>
<dbReference type="Proteomes" id="UP000193467">
    <property type="component" value="Unassembled WGS sequence"/>
</dbReference>
<dbReference type="AlphaFoldDB" id="A0A1Y2E8Q6"/>
<evidence type="ECO:0000313" key="4">
    <source>
        <dbReference type="Proteomes" id="UP000193467"/>
    </source>
</evidence>
<dbReference type="EMBL" id="MCGR01000060">
    <property type="protein sequence ID" value="ORY67929.1"/>
    <property type="molecule type" value="Genomic_DNA"/>
</dbReference>
<accession>A0A1Y2E8Q6</accession>
<dbReference type="InterPro" id="IPR011009">
    <property type="entry name" value="Kinase-like_dom_sf"/>
</dbReference>
<dbReference type="PANTHER" id="PTHR44167:SF24">
    <property type="entry name" value="SERINE_THREONINE-PROTEIN KINASE CHK2"/>
    <property type="match status" value="1"/>
</dbReference>
<name>A0A1Y2E8Q6_9BASI</name>
<evidence type="ECO:0000313" key="3">
    <source>
        <dbReference type="EMBL" id="ORY67929.1"/>
    </source>
</evidence>
<dbReference type="SUPFAM" id="SSF56112">
    <property type="entry name" value="Protein kinase-like (PK-like)"/>
    <property type="match status" value="1"/>
</dbReference>
<dbReference type="GO" id="GO:0044773">
    <property type="term" value="P:mitotic DNA damage checkpoint signaling"/>
    <property type="evidence" value="ECO:0007669"/>
    <property type="project" value="TreeGrafter"/>
</dbReference>
<evidence type="ECO:0000259" key="2">
    <source>
        <dbReference type="PROSITE" id="PS50011"/>
    </source>
</evidence>